<feature type="domain" description="PH" evidence="18">
    <location>
        <begin position="98"/>
        <end position="195"/>
    </location>
</feature>
<dbReference type="KEGG" id="pmua:114607129"/>
<dbReference type="GO" id="GO:0005856">
    <property type="term" value="C:cytoskeleton"/>
    <property type="evidence" value="ECO:0007669"/>
    <property type="project" value="UniProtKB-SubCell"/>
</dbReference>
<dbReference type="GeneID" id="114607129"/>
<dbReference type="GO" id="GO:0006869">
    <property type="term" value="P:lipid transport"/>
    <property type="evidence" value="ECO:0007669"/>
    <property type="project" value="UniProtKB-KW"/>
</dbReference>
<dbReference type="PROSITE" id="PS50003">
    <property type="entry name" value="PH_DOMAIN"/>
    <property type="match status" value="1"/>
</dbReference>
<sequence>MEKAAAAAAQGGGGDSGAAPSSGGSNSSSRSSSRPTSAGSSPSSSASRGGLSGRQGAAAAATPAGRPEGGGGGSSSSPSSAAASPGGSGGLAAGRTTEAVLEGSLSKYTNLIQGWQSRYFMLDFETGILQYFVNEQSKNQKPRGLLSLAGAVVSLSDEAPHMLVVYSANGEMYKLRAGDAKERQYWVTQLRSCAKYHTENNLKSTPTSRTKSLSLLPPGTSNSTSSSSSQKSLNQVGPPVVTITHHKSPAAARRAKNQCPGQLNEVREIMSQVEGQQKSLVQAIESLPGSGPLSALDQDLLLLKATSAATLSCLGECLHMLQHSIQQASQHSNRTLSSESFLGWHGPKSHSTEQLKNGALSSLTVASANLTWPGVPSKPQEAQTISSLLEEGTPRNRRQVLASTAVLCSTRDLILVEDEVTDTEDNEEEDIGVLEDQRSVILHLISQLKLGMDLTRVVLPTFILEKRSLLEMYANFLAHPDLFLTVSSGSTPEERIIYFVEYYLTAFHEGRKGAVAKKPYNPIIGETFHCSWDVPKDKVKQSRTNSPSPSPKGKAPSPPPPENYKLRFVAEQVSHHPPVSCFYCECKEKKMCANVHVWTKSKFMGMSIGVSMVGEGILYLLEHGEEYVFTLPCAYARSILTVPWVELGGKVSILCAKSGYSATVTFHTKPFYGGKVHRVTAEVKHNPTNTIVCKAQGEWNGTLEFTYSNGETKIIDTTKLPIIRKKIRPIAKQGPFESRHLWQHVTNALREGNISAATDHKQLLEERQRVEERQRAISNTVWKPKYFIKEGEGWIYFDPLWKTH</sequence>
<dbReference type="CDD" id="cd13291">
    <property type="entry name" value="PH_ORP10_ORP11"/>
    <property type="match status" value="1"/>
</dbReference>
<dbReference type="InterPro" id="IPR041680">
    <property type="entry name" value="PH_8"/>
</dbReference>
<evidence type="ECO:0000256" key="9">
    <source>
        <dbReference type="ARBA" id="ARBA00023055"/>
    </source>
</evidence>
<evidence type="ECO:0000313" key="19">
    <source>
        <dbReference type="Ensembl" id="ENSPMRP00000033559.1"/>
    </source>
</evidence>
<keyword evidence="6" id="KW-0444">Lipid biosynthesis</keyword>
<dbReference type="GO" id="GO:0005829">
    <property type="term" value="C:cytosol"/>
    <property type="evidence" value="ECO:0007669"/>
    <property type="project" value="TreeGrafter"/>
</dbReference>
<evidence type="ECO:0000259" key="18">
    <source>
        <dbReference type="PROSITE" id="PS50003"/>
    </source>
</evidence>
<proteinExistence type="inferred from homology"/>
<evidence type="ECO:0000256" key="6">
    <source>
        <dbReference type="ARBA" id="ARBA00022516"/>
    </source>
</evidence>
<dbReference type="SUPFAM" id="SSF50729">
    <property type="entry name" value="PH domain-like"/>
    <property type="match status" value="1"/>
</dbReference>
<accession>A0A670KD73</accession>
<dbReference type="Pfam" id="PF01237">
    <property type="entry name" value="Oxysterol_BP"/>
    <property type="match status" value="2"/>
</dbReference>
<dbReference type="Pfam" id="PF15409">
    <property type="entry name" value="PH_8"/>
    <property type="match status" value="1"/>
</dbReference>
<dbReference type="InterPro" id="IPR000648">
    <property type="entry name" value="Oxysterol-bd"/>
</dbReference>
<evidence type="ECO:0000256" key="15">
    <source>
        <dbReference type="RuleBase" id="RU003844"/>
    </source>
</evidence>
<dbReference type="Gene3D" id="3.30.70.3490">
    <property type="match status" value="1"/>
</dbReference>
<comment type="similarity">
    <text evidence="2 15">Belongs to the OSBP family.</text>
</comment>
<feature type="region of interest" description="Disordered" evidence="17">
    <location>
        <begin position="538"/>
        <end position="560"/>
    </location>
</feature>
<evidence type="ECO:0000256" key="10">
    <source>
        <dbReference type="ARBA" id="ARBA00023098"/>
    </source>
</evidence>
<evidence type="ECO:0000256" key="3">
    <source>
        <dbReference type="ARBA" id="ARBA00022448"/>
    </source>
</evidence>
<dbReference type="Gene3D" id="2.40.160.120">
    <property type="match status" value="1"/>
</dbReference>
<evidence type="ECO:0000256" key="4">
    <source>
        <dbReference type="ARBA" id="ARBA00022481"/>
    </source>
</evidence>
<keyword evidence="8" id="KW-0175">Coiled coil</keyword>
<dbReference type="Gene3D" id="1.10.287.2720">
    <property type="match status" value="1"/>
</dbReference>
<keyword evidence="20" id="KW-1185">Reference proteome</keyword>
<dbReference type="Gene3D" id="2.30.29.30">
    <property type="entry name" value="Pleckstrin-homology domain (PH domain)/Phosphotyrosine-binding domain (PTB)"/>
    <property type="match status" value="1"/>
</dbReference>
<dbReference type="InterPro" id="IPR011993">
    <property type="entry name" value="PH-like_dom_sf"/>
</dbReference>
<dbReference type="FunFam" id="1.10.287.2720:FF:000001">
    <property type="entry name" value="Oxysterol-binding OBPalpha"/>
    <property type="match status" value="1"/>
</dbReference>
<dbReference type="OrthoDB" id="48057at2759"/>
<feature type="region of interest" description="Disordered" evidence="17">
    <location>
        <begin position="200"/>
        <end position="236"/>
    </location>
</feature>
<keyword evidence="5" id="KW-0963">Cytoplasm</keyword>
<keyword evidence="4" id="KW-0488">Methylation</keyword>
<dbReference type="PANTHER" id="PTHR10972:SF47">
    <property type="entry name" value="OXYSTEROL-BINDING PROTEIN-RELATED PROTEIN 10"/>
    <property type="match status" value="1"/>
</dbReference>
<feature type="compositionally biased region" description="Polar residues" evidence="17">
    <location>
        <begin position="200"/>
        <end position="211"/>
    </location>
</feature>
<dbReference type="CTD" id="114884"/>
<keyword evidence="12" id="KW-0206">Cytoskeleton</keyword>
<dbReference type="AlphaFoldDB" id="A0A670KD73"/>
<feature type="compositionally biased region" description="Low complexity" evidence="17">
    <location>
        <begin position="75"/>
        <end position="85"/>
    </location>
</feature>
<comment type="function">
    <text evidence="13">Probable lipid transporter involved in lipid countertransport between the endoplasmic reticulum and the plasma membrane. Its ability to bind phosphatidylserine, suggests that it specifically exchanges phosphatidylserine with phosphatidylinositol 4-phosphate (PI4P), delivering phosphatidylserine to the plasma membrane in exchange for PI4P. Plays a role in negative regulation of lipid biosynthesis. Negatively regulates APOB secretion from hepatocytes. Binds cholesterol and acidic phospholipids. Also binds 25-hydroxycholesterol. Binds phosphatidylserine.</text>
</comment>
<gene>
    <name evidence="19" type="primary">OSBPL10</name>
</gene>
<dbReference type="InterPro" id="IPR037239">
    <property type="entry name" value="OSBP_sf"/>
</dbReference>
<dbReference type="InterPro" id="IPR001849">
    <property type="entry name" value="PH_domain"/>
</dbReference>
<keyword evidence="9 16" id="KW-0445">Lipid transport</keyword>
<evidence type="ECO:0000256" key="8">
    <source>
        <dbReference type="ARBA" id="ARBA00023054"/>
    </source>
</evidence>
<evidence type="ECO:0000256" key="16">
    <source>
        <dbReference type="RuleBase" id="RU003845"/>
    </source>
</evidence>
<evidence type="ECO:0000256" key="11">
    <source>
        <dbReference type="ARBA" id="ARBA00023121"/>
    </source>
</evidence>
<evidence type="ECO:0000313" key="20">
    <source>
        <dbReference type="Proteomes" id="UP000472272"/>
    </source>
</evidence>
<dbReference type="GeneTree" id="ENSGT00940000157880"/>
<evidence type="ECO:0000256" key="12">
    <source>
        <dbReference type="ARBA" id="ARBA00023212"/>
    </source>
</evidence>
<comment type="subcellular location">
    <subcellularLocation>
        <location evidence="1">Cytoplasm</location>
        <location evidence="1">Cytoskeleton</location>
    </subcellularLocation>
</comment>
<evidence type="ECO:0000256" key="2">
    <source>
        <dbReference type="ARBA" id="ARBA00008842"/>
    </source>
</evidence>
<dbReference type="GO" id="GO:0016020">
    <property type="term" value="C:membrane"/>
    <property type="evidence" value="ECO:0007669"/>
    <property type="project" value="TreeGrafter"/>
</dbReference>
<evidence type="ECO:0000256" key="13">
    <source>
        <dbReference type="ARBA" id="ARBA00060258"/>
    </source>
</evidence>
<reference evidence="19" key="2">
    <citation type="submission" date="2025-08" db="UniProtKB">
        <authorList>
            <consortium name="Ensembl"/>
        </authorList>
    </citation>
    <scope>IDENTIFICATION</scope>
</reference>
<dbReference type="OMA" id="GQHHNRT"/>
<organism evidence="19 20">
    <name type="scientific">Podarcis muralis</name>
    <name type="common">Wall lizard</name>
    <name type="synonym">Lacerta muralis</name>
    <dbReference type="NCBI Taxonomy" id="64176"/>
    <lineage>
        <taxon>Eukaryota</taxon>
        <taxon>Metazoa</taxon>
        <taxon>Chordata</taxon>
        <taxon>Craniata</taxon>
        <taxon>Vertebrata</taxon>
        <taxon>Euteleostomi</taxon>
        <taxon>Lepidosauria</taxon>
        <taxon>Squamata</taxon>
        <taxon>Bifurcata</taxon>
        <taxon>Unidentata</taxon>
        <taxon>Episquamata</taxon>
        <taxon>Laterata</taxon>
        <taxon>Lacertibaenia</taxon>
        <taxon>Lacertidae</taxon>
        <taxon>Podarcis</taxon>
    </lineage>
</organism>
<protein>
    <recommendedName>
        <fullName evidence="16">Oxysterol-binding protein</fullName>
    </recommendedName>
</protein>
<feature type="compositionally biased region" description="Low complexity" evidence="17">
    <location>
        <begin position="212"/>
        <end position="235"/>
    </location>
</feature>
<dbReference type="SUPFAM" id="SSF144000">
    <property type="entry name" value="Oxysterol-binding protein-like"/>
    <property type="match status" value="1"/>
</dbReference>
<evidence type="ECO:0000256" key="5">
    <source>
        <dbReference type="ARBA" id="ARBA00022490"/>
    </source>
</evidence>
<keyword evidence="7" id="KW-0597">Phosphoprotein</keyword>
<dbReference type="Ensembl" id="ENSPMRT00000035602.1">
    <property type="protein sequence ID" value="ENSPMRP00000033559.1"/>
    <property type="gene ID" value="ENSPMRG00000021755.1"/>
</dbReference>
<dbReference type="Proteomes" id="UP000472272">
    <property type="component" value="Chromosome 12"/>
</dbReference>
<name>A0A670KD73_PODMU</name>
<dbReference type="SMART" id="SM00233">
    <property type="entry name" value="PH"/>
    <property type="match status" value="1"/>
</dbReference>
<keyword evidence="10" id="KW-0443">Lipid metabolism</keyword>
<dbReference type="InterPro" id="IPR018494">
    <property type="entry name" value="Oxysterol-bd_CS"/>
</dbReference>
<keyword evidence="11" id="KW-0446">Lipid-binding</keyword>
<dbReference type="GO" id="GO:0015485">
    <property type="term" value="F:cholesterol binding"/>
    <property type="evidence" value="ECO:0007669"/>
    <property type="project" value="TreeGrafter"/>
</dbReference>
<feature type="region of interest" description="Disordered" evidence="17">
    <location>
        <begin position="1"/>
        <end position="93"/>
    </location>
</feature>
<dbReference type="GO" id="GO:0006629">
    <property type="term" value="P:lipid metabolic process"/>
    <property type="evidence" value="ECO:0007669"/>
    <property type="project" value="UniProtKB-KW"/>
</dbReference>
<reference evidence="19" key="3">
    <citation type="submission" date="2025-09" db="UniProtKB">
        <authorList>
            <consortium name="Ensembl"/>
        </authorList>
    </citation>
    <scope>IDENTIFICATION</scope>
</reference>
<evidence type="ECO:0000256" key="7">
    <source>
        <dbReference type="ARBA" id="ARBA00022553"/>
    </source>
</evidence>
<dbReference type="FunFam" id="2.30.29.30:FF:000278">
    <property type="entry name" value="Oxysterol-binding protein"/>
    <property type="match status" value="1"/>
</dbReference>
<evidence type="ECO:0000256" key="14">
    <source>
        <dbReference type="ARBA" id="ARBA00062201"/>
    </source>
</evidence>
<dbReference type="FunFam" id="2.40.160.120:FF:000002">
    <property type="entry name" value="Oxysterol-binding protein"/>
    <property type="match status" value="1"/>
</dbReference>
<dbReference type="FunFam" id="3.30.70.3490:FF:000001">
    <property type="entry name" value="Oxysterol-binding protein"/>
    <property type="match status" value="1"/>
</dbReference>
<dbReference type="PANTHER" id="PTHR10972">
    <property type="entry name" value="OXYSTEROL-BINDING PROTEIN-RELATED"/>
    <property type="match status" value="1"/>
</dbReference>
<feature type="compositionally biased region" description="Low complexity" evidence="17">
    <location>
        <begin position="17"/>
        <end position="66"/>
    </location>
</feature>
<keyword evidence="3 16" id="KW-0813">Transport</keyword>
<comment type="subunit">
    <text evidence="14">Interacts with OSBPL9. Interacts with DIAPH1.</text>
</comment>
<reference evidence="19 20" key="1">
    <citation type="journal article" date="2019" name="Proc. Natl. Acad. Sci. U.S.A.">
        <title>Regulatory changes in pterin and carotenoid genes underlie balanced color polymorphisms in the wall lizard.</title>
        <authorList>
            <person name="Andrade P."/>
            <person name="Pinho C."/>
            <person name="Perez I de Lanuza G."/>
            <person name="Afonso S."/>
            <person name="Brejcha J."/>
            <person name="Rubin C.J."/>
            <person name="Wallerman O."/>
            <person name="Pereira P."/>
            <person name="Sabatino S.J."/>
            <person name="Bellati A."/>
            <person name="Pellitteri-Rosa D."/>
            <person name="Bosakova Z."/>
            <person name="Bunikis I."/>
            <person name="Carretero M.A."/>
            <person name="Feiner N."/>
            <person name="Marsik P."/>
            <person name="Pauperio F."/>
            <person name="Salvi D."/>
            <person name="Soler L."/>
            <person name="While G.M."/>
            <person name="Uller T."/>
            <person name="Font E."/>
            <person name="Andersson L."/>
            <person name="Carneiro M."/>
        </authorList>
    </citation>
    <scope>NUCLEOTIDE SEQUENCE</scope>
</reference>
<dbReference type="RefSeq" id="XP_028605830.1">
    <property type="nucleotide sequence ID" value="XM_028749997.1"/>
</dbReference>
<dbReference type="PROSITE" id="PS01013">
    <property type="entry name" value="OSBP"/>
    <property type="match status" value="1"/>
</dbReference>
<evidence type="ECO:0000256" key="1">
    <source>
        <dbReference type="ARBA" id="ARBA00004245"/>
    </source>
</evidence>
<evidence type="ECO:0000256" key="17">
    <source>
        <dbReference type="SAM" id="MobiDB-lite"/>
    </source>
</evidence>